<gene>
    <name evidence="1" type="ORF">LRHMDP3_2506</name>
</gene>
<dbReference type="Proteomes" id="UP000009352">
    <property type="component" value="Unassembled WGS sequence"/>
</dbReference>
<dbReference type="AlphaFoldDB" id="A0AB33XRF6"/>
<organism evidence="1 2">
    <name type="scientific">Lacticaseibacillus rhamnosus LRHMDP3</name>
    <dbReference type="NCBI Taxonomy" id="1203259"/>
    <lineage>
        <taxon>Bacteria</taxon>
        <taxon>Bacillati</taxon>
        <taxon>Bacillota</taxon>
        <taxon>Bacilli</taxon>
        <taxon>Lactobacillales</taxon>
        <taxon>Lactobacillaceae</taxon>
        <taxon>Lacticaseibacillus</taxon>
    </lineage>
</organism>
<protein>
    <submittedName>
        <fullName evidence="1">Uncharacterized protein</fullName>
    </submittedName>
</protein>
<comment type="caution">
    <text evidence="1">The sequence shown here is derived from an EMBL/GenBank/DDBJ whole genome shotgun (WGS) entry which is preliminary data.</text>
</comment>
<evidence type="ECO:0000313" key="1">
    <source>
        <dbReference type="EMBL" id="EKS49196.1"/>
    </source>
</evidence>
<name>A0AB33XRF6_LACRH</name>
<proteinExistence type="predicted"/>
<sequence length="43" mass="4966">MIKSQFQKQSSLAGFNLAKTQKTLPRDDSLFLKFTYLAILIFL</sequence>
<dbReference type="EMBL" id="AMQX01000017">
    <property type="protein sequence ID" value="EKS49196.1"/>
    <property type="molecule type" value="Genomic_DNA"/>
</dbReference>
<evidence type="ECO:0000313" key="2">
    <source>
        <dbReference type="Proteomes" id="UP000009352"/>
    </source>
</evidence>
<accession>A0AB33XRF6</accession>
<reference evidence="1 2" key="1">
    <citation type="journal article" date="2013" name="Genome Announc.">
        <title>Draft Genome Sequence of Staphylococcus simulans UMC-CNS-990, Isolated from a Case of Chronic Bovine Mastitis.</title>
        <authorList>
            <person name="Calcutt M.J."/>
            <person name="Foecking M.F."/>
            <person name="Hsieh H.Y."/>
            <person name="Perry J."/>
            <person name="Stewart G.C."/>
            <person name="Middleton J.R."/>
        </authorList>
    </citation>
    <scope>NUCLEOTIDE SEQUENCE [LARGE SCALE GENOMIC DNA]</scope>
    <source>
        <strain evidence="1 2">LRHMDP3</strain>
    </source>
</reference>